<dbReference type="EMBL" id="JAPHNI010001217">
    <property type="protein sequence ID" value="KAJ8106277.1"/>
    <property type="molecule type" value="Genomic_DNA"/>
</dbReference>
<evidence type="ECO:0000313" key="1">
    <source>
        <dbReference type="EMBL" id="KAJ8106277.1"/>
    </source>
</evidence>
<dbReference type="Proteomes" id="UP001153331">
    <property type="component" value="Unassembled WGS sequence"/>
</dbReference>
<gene>
    <name evidence="1" type="ORF">OPT61_g9642</name>
</gene>
<accession>A0ACC2HT85</accession>
<keyword evidence="2" id="KW-1185">Reference proteome</keyword>
<evidence type="ECO:0000313" key="2">
    <source>
        <dbReference type="Proteomes" id="UP001153331"/>
    </source>
</evidence>
<proteinExistence type="predicted"/>
<reference evidence="1" key="1">
    <citation type="submission" date="2022-11" db="EMBL/GenBank/DDBJ databases">
        <title>Genome Sequence of Boeremia exigua.</title>
        <authorList>
            <person name="Buettner E."/>
        </authorList>
    </citation>
    <scope>NUCLEOTIDE SEQUENCE</scope>
    <source>
        <strain evidence="1">CU02</strain>
    </source>
</reference>
<comment type="caution">
    <text evidence="1">The sequence shown here is derived from an EMBL/GenBank/DDBJ whole genome shotgun (WGS) entry which is preliminary data.</text>
</comment>
<protein>
    <submittedName>
        <fullName evidence="1">Uncharacterized protein</fullName>
    </submittedName>
</protein>
<sequence length="114" mass="12464">MNQNETQRAGSARGRSAGSRIAAGSASVPILRTLELLGTSSPCQMMLKRWRRELGHLKVEHSVEIWLQASFASISSEIDSQNRQKAEMLNADTENQVEHTTSLRSQAAGSTTLP</sequence>
<name>A0ACC2HT85_9PLEO</name>
<organism evidence="1 2">
    <name type="scientific">Boeremia exigua</name>
    <dbReference type="NCBI Taxonomy" id="749465"/>
    <lineage>
        <taxon>Eukaryota</taxon>
        <taxon>Fungi</taxon>
        <taxon>Dikarya</taxon>
        <taxon>Ascomycota</taxon>
        <taxon>Pezizomycotina</taxon>
        <taxon>Dothideomycetes</taxon>
        <taxon>Pleosporomycetidae</taxon>
        <taxon>Pleosporales</taxon>
        <taxon>Pleosporineae</taxon>
        <taxon>Didymellaceae</taxon>
        <taxon>Boeremia</taxon>
    </lineage>
</organism>